<name>A0A0E9W460_ANGAN</name>
<accession>A0A0E9W460</accession>
<reference evidence="1" key="2">
    <citation type="journal article" date="2015" name="Fish Shellfish Immunol.">
        <title>Early steps in the European eel (Anguilla anguilla)-Vibrio vulnificus interaction in the gills: Role of the RtxA13 toxin.</title>
        <authorList>
            <person name="Callol A."/>
            <person name="Pajuelo D."/>
            <person name="Ebbesson L."/>
            <person name="Teles M."/>
            <person name="MacKenzie S."/>
            <person name="Amaro C."/>
        </authorList>
    </citation>
    <scope>NUCLEOTIDE SEQUENCE</scope>
</reference>
<dbReference type="AlphaFoldDB" id="A0A0E9W460"/>
<sequence length="43" mass="4770">MFLFGSADFMCRSLAHCFADSRSSHAVLSRCDPIGDTLPRHVD</sequence>
<organism evidence="1">
    <name type="scientific">Anguilla anguilla</name>
    <name type="common">European freshwater eel</name>
    <name type="synonym">Muraena anguilla</name>
    <dbReference type="NCBI Taxonomy" id="7936"/>
    <lineage>
        <taxon>Eukaryota</taxon>
        <taxon>Metazoa</taxon>
        <taxon>Chordata</taxon>
        <taxon>Craniata</taxon>
        <taxon>Vertebrata</taxon>
        <taxon>Euteleostomi</taxon>
        <taxon>Actinopterygii</taxon>
        <taxon>Neopterygii</taxon>
        <taxon>Teleostei</taxon>
        <taxon>Anguilliformes</taxon>
        <taxon>Anguillidae</taxon>
        <taxon>Anguilla</taxon>
    </lineage>
</organism>
<evidence type="ECO:0000313" key="1">
    <source>
        <dbReference type="EMBL" id="JAH84350.1"/>
    </source>
</evidence>
<dbReference type="EMBL" id="GBXM01024227">
    <property type="protein sequence ID" value="JAH84350.1"/>
    <property type="molecule type" value="Transcribed_RNA"/>
</dbReference>
<proteinExistence type="predicted"/>
<reference evidence="1" key="1">
    <citation type="submission" date="2014-11" db="EMBL/GenBank/DDBJ databases">
        <authorList>
            <person name="Amaro Gonzalez C."/>
        </authorList>
    </citation>
    <scope>NUCLEOTIDE SEQUENCE</scope>
</reference>
<protein>
    <submittedName>
        <fullName evidence="1">Uncharacterized protein</fullName>
    </submittedName>
</protein>